<dbReference type="PANTHER" id="PTHR43537:SF44">
    <property type="entry name" value="GNTR FAMILY REGULATORY PROTEIN"/>
    <property type="match status" value="1"/>
</dbReference>
<feature type="domain" description="HTH gntR-type" evidence="4">
    <location>
        <begin position="1"/>
        <end position="67"/>
    </location>
</feature>
<organism evidence="5 6">
    <name type="scientific">Microbacterium panaciterrae</name>
    <dbReference type="NCBI Taxonomy" id="985759"/>
    <lineage>
        <taxon>Bacteria</taxon>
        <taxon>Bacillati</taxon>
        <taxon>Actinomycetota</taxon>
        <taxon>Actinomycetes</taxon>
        <taxon>Micrococcales</taxon>
        <taxon>Microbacteriaceae</taxon>
        <taxon>Microbacterium</taxon>
    </lineage>
</organism>
<dbReference type="InterPro" id="IPR036388">
    <property type="entry name" value="WH-like_DNA-bd_sf"/>
</dbReference>
<dbReference type="PROSITE" id="PS50949">
    <property type="entry name" value="HTH_GNTR"/>
    <property type="match status" value="1"/>
</dbReference>
<reference evidence="6" key="1">
    <citation type="journal article" date="2019" name="Int. J. Syst. Evol. Microbiol.">
        <title>The Global Catalogue of Microorganisms (GCM) 10K type strain sequencing project: providing services to taxonomists for standard genome sequencing and annotation.</title>
        <authorList>
            <consortium name="The Broad Institute Genomics Platform"/>
            <consortium name="The Broad Institute Genome Sequencing Center for Infectious Disease"/>
            <person name="Wu L."/>
            <person name="Ma J."/>
        </authorList>
    </citation>
    <scope>NUCLEOTIDE SEQUENCE [LARGE SCALE GENOMIC DNA]</scope>
    <source>
        <strain evidence="6">JCM 17839</strain>
    </source>
</reference>
<dbReference type="SMART" id="SM00895">
    <property type="entry name" value="FCD"/>
    <property type="match status" value="1"/>
</dbReference>
<evidence type="ECO:0000313" key="6">
    <source>
        <dbReference type="Proteomes" id="UP001500731"/>
    </source>
</evidence>
<dbReference type="PRINTS" id="PR00035">
    <property type="entry name" value="HTHGNTR"/>
</dbReference>
<dbReference type="RefSeq" id="WP_345188877.1">
    <property type="nucleotide sequence ID" value="NZ_BAABGP010000026.1"/>
</dbReference>
<gene>
    <name evidence="5" type="ORF">GCM10023171_36080</name>
</gene>
<dbReference type="EMBL" id="BAABGP010000026">
    <property type="protein sequence ID" value="GAA4491710.1"/>
    <property type="molecule type" value="Genomic_DNA"/>
</dbReference>
<evidence type="ECO:0000256" key="2">
    <source>
        <dbReference type="ARBA" id="ARBA00023125"/>
    </source>
</evidence>
<evidence type="ECO:0000256" key="1">
    <source>
        <dbReference type="ARBA" id="ARBA00023015"/>
    </source>
</evidence>
<evidence type="ECO:0000256" key="3">
    <source>
        <dbReference type="ARBA" id="ARBA00023163"/>
    </source>
</evidence>
<dbReference type="Pfam" id="PF00392">
    <property type="entry name" value="GntR"/>
    <property type="match status" value="1"/>
</dbReference>
<dbReference type="Gene3D" id="1.10.10.10">
    <property type="entry name" value="Winged helix-like DNA-binding domain superfamily/Winged helix DNA-binding domain"/>
    <property type="match status" value="1"/>
</dbReference>
<dbReference type="InterPro" id="IPR008920">
    <property type="entry name" value="TF_FadR/GntR_C"/>
</dbReference>
<dbReference type="SUPFAM" id="SSF48008">
    <property type="entry name" value="GntR ligand-binding domain-like"/>
    <property type="match status" value="1"/>
</dbReference>
<protein>
    <submittedName>
        <fullName evidence="5">GntR family transcriptional regulator</fullName>
    </submittedName>
</protein>
<proteinExistence type="predicted"/>
<sequence length="218" mass="24230">MSPEAIAELIRRAVREKVFAPGTPLIQEDLAQRFGVSRSPVREALRILSSEGLVLMQPGEGATVRALSRADLEEIYDLRLALEPLIARSVVAESRPRDLASLEKLEGIMSSAAGTDAWMRANFEFHRHMYGMIGRPRTEAILDGLLSAVQPYSQENIEQLGGRQTADDEHRLMIAAIRADDPEALAQLITVHLRAARDRLALAYEETEAPDPLRMLRP</sequence>
<dbReference type="SMART" id="SM00345">
    <property type="entry name" value="HTH_GNTR"/>
    <property type="match status" value="1"/>
</dbReference>
<keyword evidence="1" id="KW-0805">Transcription regulation</keyword>
<keyword evidence="2" id="KW-0238">DNA-binding</keyword>
<keyword evidence="6" id="KW-1185">Reference proteome</keyword>
<dbReference type="InterPro" id="IPR036390">
    <property type="entry name" value="WH_DNA-bd_sf"/>
</dbReference>
<evidence type="ECO:0000259" key="4">
    <source>
        <dbReference type="PROSITE" id="PS50949"/>
    </source>
</evidence>
<dbReference type="InterPro" id="IPR000524">
    <property type="entry name" value="Tscrpt_reg_HTH_GntR"/>
</dbReference>
<dbReference type="PANTHER" id="PTHR43537">
    <property type="entry name" value="TRANSCRIPTIONAL REGULATOR, GNTR FAMILY"/>
    <property type="match status" value="1"/>
</dbReference>
<dbReference type="SUPFAM" id="SSF46785">
    <property type="entry name" value="Winged helix' DNA-binding domain"/>
    <property type="match status" value="1"/>
</dbReference>
<name>A0ABP8PSU2_9MICO</name>
<comment type="caution">
    <text evidence="5">The sequence shown here is derived from an EMBL/GenBank/DDBJ whole genome shotgun (WGS) entry which is preliminary data.</text>
</comment>
<dbReference type="Pfam" id="PF07729">
    <property type="entry name" value="FCD"/>
    <property type="match status" value="1"/>
</dbReference>
<evidence type="ECO:0000313" key="5">
    <source>
        <dbReference type="EMBL" id="GAA4491710.1"/>
    </source>
</evidence>
<dbReference type="CDD" id="cd07377">
    <property type="entry name" value="WHTH_GntR"/>
    <property type="match status" value="1"/>
</dbReference>
<keyword evidence="3" id="KW-0804">Transcription</keyword>
<dbReference type="InterPro" id="IPR011711">
    <property type="entry name" value="GntR_C"/>
</dbReference>
<dbReference type="Proteomes" id="UP001500731">
    <property type="component" value="Unassembled WGS sequence"/>
</dbReference>
<accession>A0ABP8PSU2</accession>
<dbReference type="Gene3D" id="1.20.120.530">
    <property type="entry name" value="GntR ligand-binding domain-like"/>
    <property type="match status" value="1"/>
</dbReference>